<organism evidence="2 3">
    <name type="scientific">Sanguibacter hominis ATCC BAA-789</name>
    <dbReference type="NCBI Taxonomy" id="1312740"/>
    <lineage>
        <taxon>Bacteria</taxon>
        <taxon>Bacillati</taxon>
        <taxon>Actinomycetota</taxon>
        <taxon>Actinomycetes</taxon>
        <taxon>Micrococcales</taxon>
        <taxon>Sanguibacteraceae</taxon>
        <taxon>Sanguibacter</taxon>
    </lineage>
</organism>
<keyword evidence="3" id="KW-1185">Reference proteome</keyword>
<keyword evidence="1" id="KW-1133">Transmembrane helix</keyword>
<proteinExistence type="predicted"/>
<dbReference type="EMBL" id="JAAXOW010000001">
    <property type="protein sequence ID" value="NKX92709.1"/>
    <property type="molecule type" value="Genomic_DNA"/>
</dbReference>
<keyword evidence="1" id="KW-0812">Transmembrane</keyword>
<keyword evidence="1" id="KW-0472">Membrane</keyword>
<name>A0A9X5FAT2_9MICO</name>
<dbReference type="AlphaFoldDB" id="A0A9X5FAT2"/>
<dbReference type="RefSeq" id="WP_168446718.1">
    <property type="nucleotide sequence ID" value="NZ_JAAXOW010000001.1"/>
</dbReference>
<gene>
    <name evidence="2" type="ORF">HF995_05375</name>
</gene>
<sequence length="191" mass="19663">MDLLLRVSPALKAHRWGTSLAVALGLGLVGYLSRATYLDIPFLQDGLPARVLVAVVAVVVAITPLYLTFPDLVDTLDRERAVRRVRPYGVVALALIAYLPAAVAVPDSVDDTRLFLAALTLGLLAVAAVGDLAWTVVFAAGFASLIVDTAPGAPVTSALAACTTLGLAVALAGATVLVGAVGPRRLRTLAD</sequence>
<feature type="transmembrane region" description="Helical" evidence="1">
    <location>
        <begin position="114"/>
        <end position="146"/>
    </location>
</feature>
<evidence type="ECO:0000313" key="2">
    <source>
        <dbReference type="EMBL" id="NKX92709.1"/>
    </source>
</evidence>
<reference evidence="2 3" key="1">
    <citation type="submission" date="2020-04" db="EMBL/GenBank/DDBJ databases">
        <title>MicrobeNet Type strains.</title>
        <authorList>
            <person name="Nicholson A.C."/>
        </authorList>
    </citation>
    <scope>NUCLEOTIDE SEQUENCE [LARGE SCALE GENOMIC DNA]</scope>
    <source>
        <strain evidence="2 3">ATCC BAA-789</strain>
    </source>
</reference>
<feature type="transmembrane region" description="Helical" evidence="1">
    <location>
        <begin position="87"/>
        <end position="105"/>
    </location>
</feature>
<dbReference type="Proteomes" id="UP000774283">
    <property type="component" value="Unassembled WGS sequence"/>
</dbReference>
<comment type="caution">
    <text evidence="2">The sequence shown here is derived from an EMBL/GenBank/DDBJ whole genome shotgun (WGS) entry which is preliminary data.</text>
</comment>
<feature type="transmembrane region" description="Helical" evidence="1">
    <location>
        <begin position="49"/>
        <end position="67"/>
    </location>
</feature>
<feature type="transmembrane region" description="Helical" evidence="1">
    <location>
        <begin position="20"/>
        <end position="37"/>
    </location>
</feature>
<protein>
    <submittedName>
        <fullName evidence="2">Uncharacterized protein</fullName>
    </submittedName>
</protein>
<evidence type="ECO:0000256" key="1">
    <source>
        <dbReference type="SAM" id="Phobius"/>
    </source>
</evidence>
<accession>A0A9X5FAT2</accession>
<evidence type="ECO:0000313" key="3">
    <source>
        <dbReference type="Proteomes" id="UP000774283"/>
    </source>
</evidence>
<feature type="transmembrane region" description="Helical" evidence="1">
    <location>
        <begin position="158"/>
        <end position="181"/>
    </location>
</feature>